<dbReference type="EMBL" id="FUWJ01000002">
    <property type="protein sequence ID" value="SJZ80118.1"/>
    <property type="molecule type" value="Genomic_DNA"/>
</dbReference>
<evidence type="ECO:0008006" key="4">
    <source>
        <dbReference type="Google" id="ProtNLM"/>
    </source>
</evidence>
<keyword evidence="1" id="KW-0812">Transmembrane</keyword>
<keyword evidence="3" id="KW-1185">Reference proteome</keyword>
<evidence type="ECO:0000256" key="1">
    <source>
        <dbReference type="SAM" id="Phobius"/>
    </source>
</evidence>
<protein>
    <recommendedName>
        <fullName evidence="4">Transmembrane protein (PGPGW)</fullName>
    </recommendedName>
</protein>
<dbReference type="AlphaFoldDB" id="A0A1T4NMZ7"/>
<keyword evidence="1" id="KW-1133">Transmembrane helix</keyword>
<sequence length="88" mass="10325">MRKPLMALAIIACLIMSVVGGLLPILQGWIFFVLALYLFATEFDAGRHYVKAARRRWPLLSRWIVKARNHRWAPRHLHEFEDLTDPDK</sequence>
<evidence type="ECO:0000313" key="3">
    <source>
        <dbReference type="Proteomes" id="UP000190092"/>
    </source>
</evidence>
<keyword evidence="1" id="KW-0472">Membrane</keyword>
<name>A0A1T4NMZ7_9HYPH</name>
<organism evidence="2 3">
    <name type="scientific">Enhydrobacter aerosaccus</name>
    <dbReference type="NCBI Taxonomy" id="225324"/>
    <lineage>
        <taxon>Bacteria</taxon>
        <taxon>Pseudomonadati</taxon>
        <taxon>Pseudomonadota</taxon>
        <taxon>Alphaproteobacteria</taxon>
        <taxon>Hyphomicrobiales</taxon>
        <taxon>Enhydrobacter</taxon>
    </lineage>
</organism>
<dbReference type="RefSeq" id="WP_085934040.1">
    <property type="nucleotide sequence ID" value="NZ_FUWJ01000002.1"/>
</dbReference>
<feature type="transmembrane region" description="Helical" evidence="1">
    <location>
        <begin position="5"/>
        <end position="23"/>
    </location>
</feature>
<evidence type="ECO:0000313" key="2">
    <source>
        <dbReference type="EMBL" id="SJZ80118.1"/>
    </source>
</evidence>
<gene>
    <name evidence="2" type="ORF">SAMN02745126_02343</name>
</gene>
<reference evidence="3" key="1">
    <citation type="submission" date="2017-02" db="EMBL/GenBank/DDBJ databases">
        <authorList>
            <person name="Varghese N."/>
            <person name="Submissions S."/>
        </authorList>
    </citation>
    <scope>NUCLEOTIDE SEQUENCE [LARGE SCALE GENOMIC DNA]</scope>
    <source>
        <strain evidence="3">ATCC 27094</strain>
    </source>
</reference>
<dbReference type="OrthoDB" id="7376021at2"/>
<accession>A0A1T4NMZ7</accession>
<dbReference type="Proteomes" id="UP000190092">
    <property type="component" value="Unassembled WGS sequence"/>
</dbReference>
<proteinExistence type="predicted"/>